<organism evidence="1 2">
    <name type="scientific">Limnothrix redekei LRLZ20PSL1</name>
    <dbReference type="NCBI Taxonomy" id="3112953"/>
    <lineage>
        <taxon>Bacteria</taxon>
        <taxon>Bacillati</taxon>
        <taxon>Cyanobacteriota</taxon>
        <taxon>Cyanophyceae</taxon>
        <taxon>Pseudanabaenales</taxon>
        <taxon>Pseudanabaenaceae</taxon>
        <taxon>Limnothrix</taxon>
    </lineage>
</organism>
<dbReference type="Proteomes" id="UP001604335">
    <property type="component" value="Unassembled WGS sequence"/>
</dbReference>
<name>A0ABW7C8B4_9CYAN</name>
<protein>
    <recommendedName>
        <fullName evidence="3">ApeA N-terminal domain-containing protein</fullName>
    </recommendedName>
</protein>
<evidence type="ECO:0008006" key="3">
    <source>
        <dbReference type="Google" id="ProtNLM"/>
    </source>
</evidence>
<dbReference type="RefSeq" id="WP_393010211.1">
    <property type="nucleotide sequence ID" value="NZ_JAZAQF010000007.1"/>
</dbReference>
<comment type="caution">
    <text evidence="1">The sequence shown here is derived from an EMBL/GenBank/DDBJ whole genome shotgun (WGS) entry which is preliminary data.</text>
</comment>
<gene>
    <name evidence="1" type="ORF">VPK24_01870</name>
</gene>
<accession>A0ABW7C8B4</accession>
<evidence type="ECO:0000313" key="2">
    <source>
        <dbReference type="Proteomes" id="UP001604335"/>
    </source>
</evidence>
<sequence length="464" mass="54115">MIRTTQYKNYTQMLLNYSNFLKNPESLELFNNIGYLDGHEGRLTLTLKLFPRPQLSWEFQVARLAEESSAISLFEYTNNPPIRLCSWDLPNPSLMITEIGKSLNFNISTSSLKGSARVVIEGRQDQEFHHIETFLLNTEFLRVLSLDKELTGDLTQDLCFVITPYEDRLDWMRPKLLNLGCRITAKFEISQRINDSSKLRSFTGEKGKEMLSNICSMLSFANAGYIAPCIFQLSAFAEDKTESRKSWKTPKNIYTEIRTDSLQTPIENLGVSWLHNCHASDLELFLGCFSTFQKTQEDAEWREKWNLILEWYFQSLPIVTGRSSARTIMVCFNSLGCLVEILAYLILVVDEISQTRREENSRLMNPGRSRERIKVLMDRIGIELSDDEIREFVDLRNDSTHPIQRTSFSLTEQVKILWRGIQWAEEVILWRLGYSGRYLNRQELLDKPNATNYRYDLKLRLPNW</sequence>
<reference evidence="2" key="1">
    <citation type="journal article" date="2024" name="Algal Res.">
        <title>Biochemical, toxicological and genomic investigation of a high-biomass producing Limnothrix strain isolated from Italian shallow drinking water reservoir.</title>
        <authorList>
            <person name="Simonazzi M."/>
            <person name="Shishido T.K."/>
            <person name="Delbaje E."/>
            <person name="Wahlsten M."/>
            <person name="Fewer D.P."/>
            <person name="Sivonen K."/>
            <person name="Pezzolesi L."/>
            <person name="Pistocchi R."/>
        </authorList>
    </citation>
    <scope>NUCLEOTIDE SEQUENCE [LARGE SCALE GENOMIC DNA]</scope>
    <source>
        <strain evidence="2">LRLZ20PSL1</strain>
    </source>
</reference>
<evidence type="ECO:0000313" key="1">
    <source>
        <dbReference type="EMBL" id="MFG3816369.1"/>
    </source>
</evidence>
<keyword evidence="2" id="KW-1185">Reference proteome</keyword>
<dbReference type="EMBL" id="JAZAQF010000007">
    <property type="protein sequence ID" value="MFG3816369.1"/>
    <property type="molecule type" value="Genomic_DNA"/>
</dbReference>
<proteinExistence type="predicted"/>